<accession>A0A7W7S1L4</accession>
<feature type="region of interest" description="Disordered" evidence="1">
    <location>
        <begin position="41"/>
        <end position="70"/>
    </location>
</feature>
<dbReference type="EMBL" id="JACHJU010000003">
    <property type="protein sequence ID" value="MBB4942258.1"/>
    <property type="molecule type" value="Genomic_DNA"/>
</dbReference>
<dbReference type="Proteomes" id="UP000534286">
    <property type="component" value="Unassembled WGS sequence"/>
</dbReference>
<name>A0A7W7S1L4_9ACTN</name>
<evidence type="ECO:0000256" key="1">
    <source>
        <dbReference type="SAM" id="MobiDB-lite"/>
    </source>
</evidence>
<dbReference type="RefSeq" id="WP_184758259.1">
    <property type="nucleotide sequence ID" value="NZ_BAABEK010000087.1"/>
</dbReference>
<reference evidence="2 3" key="1">
    <citation type="submission" date="2020-08" db="EMBL/GenBank/DDBJ databases">
        <title>Sequencing the genomes of 1000 actinobacteria strains.</title>
        <authorList>
            <person name="Klenk H.-P."/>
        </authorList>
    </citation>
    <scope>NUCLEOTIDE SEQUENCE [LARGE SCALE GENOMIC DNA]</scope>
    <source>
        <strain evidence="2 3">DSM 43023</strain>
    </source>
</reference>
<organism evidence="2 3">
    <name type="scientific">Streptosporangium album</name>
    <dbReference type="NCBI Taxonomy" id="47479"/>
    <lineage>
        <taxon>Bacteria</taxon>
        <taxon>Bacillati</taxon>
        <taxon>Actinomycetota</taxon>
        <taxon>Actinomycetes</taxon>
        <taxon>Streptosporangiales</taxon>
        <taxon>Streptosporangiaceae</taxon>
        <taxon>Streptosporangium</taxon>
    </lineage>
</organism>
<sequence>MIVVGVVGAQRRSEVVVGAGGSPGGAVVIEFAFAEPTYVTPTCTPSTSGSRPSPSRPGAWSSELWTQVRP</sequence>
<evidence type="ECO:0000313" key="2">
    <source>
        <dbReference type="EMBL" id="MBB4942258.1"/>
    </source>
</evidence>
<feature type="compositionally biased region" description="Low complexity" evidence="1">
    <location>
        <begin position="41"/>
        <end position="58"/>
    </location>
</feature>
<evidence type="ECO:0000313" key="3">
    <source>
        <dbReference type="Proteomes" id="UP000534286"/>
    </source>
</evidence>
<proteinExistence type="predicted"/>
<keyword evidence="3" id="KW-1185">Reference proteome</keyword>
<dbReference type="AlphaFoldDB" id="A0A7W7S1L4"/>
<comment type="caution">
    <text evidence="2">The sequence shown here is derived from an EMBL/GenBank/DDBJ whole genome shotgun (WGS) entry which is preliminary data.</text>
</comment>
<protein>
    <submittedName>
        <fullName evidence="2">Uncharacterized protein</fullName>
    </submittedName>
</protein>
<gene>
    <name evidence="2" type="ORF">FHR32_006644</name>
</gene>